<name>A0AAN5I962_9BILA</name>
<sequence length="120" mass="13431">DSVARSLQATHALLAQIEQDNRLLADPEFMAKLTYLRQQHRQTASELGRMRAFPACPSLSVTGRPLLPPSSLPPPNRVGLLLYDQLQHAGYPEIAPSMRPDDIYRSMLSLRGRPRSTLDL</sequence>
<keyword evidence="2" id="KW-1185">Reference proteome</keyword>
<gene>
    <name evidence="1" type="ORF">PMAYCL1PPCAC_27493</name>
</gene>
<comment type="caution">
    <text evidence="1">The sequence shown here is derived from an EMBL/GenBank/DDBJ whole genome shotgun (WGS) entry which is preliminary data.</text>
</comment>
<organism evidence="1 2">
    <name type="scientific">Pristionchus mayeri</name>
    <dbReference type="NCBI Taxonomy" id="1317129"/>
    <lineage>
        <taxon>Eukaryota</taxon>
        <taxon>Metazoa</taxon>
        <taxon>Ecdysozoa</taxon>
        <taxon>Nematoda</taxon>
        <taxon>Chromadorea</taxon>
        <taxon>Rhabditida</taxon>
        <taxon>Rhabditina</taxon>
        <taxon>Diplogasteromorpha</taxon>
        <taxon>Diplogasteroidea</taxon>
        <taxon>Neodiplogasteridae</taxon>
        <taxon>Pristionchus</taxon>
    </lineage>
</organism>
<proteinExistence type="predicted"/>
<protein>
    <submittedName>
        <fullName evidence="1">Uncharacterized protein</fullName>
    </submittedName>
</protein>
<dbReference type="AlphaFoldDB" id="A0AAN5I962"/>
<reference evidence="2" key="1">
    <citation type="submission" date="2022-10" db="EMBL/GenBank/DDBJ databases">
        <title>Genome assembly of Pristionchus species.</title>
        <authorList>
            <person name="Yoshida K."/>
            <person name="Sommer R.J."/>
        </authorList>
    </citation>
    <scope>NUCLEOTIDE SEQUENCE [LARGE SCALE GENOMIC DNA]</scope>
    <source>
        <strain evidence="2">RS5460</strain>
    </source>
</reference>
<dbReference type="Proteomes" id="UP001328107">
    <property type="component" value="Unassembled WGS sequence"/>
</dbReference>
<evidence type="ECO:0000313" key="1">
    <source>
        <dbReference type="EMBL" id="GMR57298.1"/>
    </source>
</evidence>
<dbReference type="EMBL" id="BTRK01000006">
    <property type="protein sequence ID" value="GMR57298.1"/>
    <property type="molecule type" value="Genomic_DNA"/>
</dbReference>
<accession>A0AAN5I962</accession>
<evidence type="ECO:0000313" key="2">
    <source>
        <dbReference type="Proteomes" id="UP001328107"/>
    </source>
</evidence>
<feature type="non-terminal residue" evidence="1">
    <location>
        <position position="120"/>
    </location>
</feature>
<feature type="non-terminal residue" evidence="1">
    <location>
        <position position="1"/>
    </location>
</feature>